<reference evidence="1 2" key="1">
    <citation type="submission" date="2020-04" db="EMBL/GenBank/DDBJ databases">
        <authorList>
            <person name="Alioto T."/>
            <person name="Alioto T."/>
            <person name="Gomez Garrido J."/>
        </authorList>
    </citation>
    <scope>NUCLEOTIDE SEQUENCE [LARGE SCALE GENOMIC DNA]</scope>
</reference>
<dbReference type="Proteomes" id="UP000494165">
    <property type="component" value="Unassembled WGS sequence"/>
</dbReference>
<keyword evidence="2" id="KW-1185">Reference proteome</keyword>
<dbReference type="EMBL" id="CADEPI010000465">
    <property type="protein sequence ID" value="CAB3386233.1"/>
    <property type="molecule type" value="Genomic_DNA"/>
</dbReference>
<sequence>MDNQDGTLVIIMRAVQSAWRGTCRFLSLPVRYFLSSNAHQFVAVEGGLVPKWKKVVKLPGTTVPFTPTNADVVFHNV</sequence>
<evidence type="ECO:0000313" key="1">
    <source>
        <dbReference type="EMBL" id="CAB3386233.1"/>
    </source>
</evidence>
<proteinExistence type="predicted"/>
<protein>
    <submittedName>
        <fullName evidence="1">Uncharacterized protein</fullName>
    </submittedName>
</protein>
<name>A0A8S1DYK4_9INSE</name>
<dbReference type="AlphaFoldDB" id="A0A8S1DYK4"/>
<evidence type="ECO:0000313" key="2">
    <source>
        <dbReference type="Proteomes" id="UP000494165"/>
    </source>
</evidence>
<comment type="caution">
    <text evidence="1">The sequence shown here is derived from an EMBL/GenBank/DDBJ whole genome shotgun (WGS) entry which is preliminary data.</text>
</comment>
<organism evidence="1 2">
    <name type="scientific">Cloeon dipterum</name>
    <dbReference type="NCBI Taxonomy" id="197152"/>
    <lineage>
        <taxon>Eukaryota</taxon>
        <taxon>Metazoa</taxon>
        <taxon>Ecdysozoa</taxon>
        <taxon>Arthropoda</taxon>
        <taxon>Hexapoda</taxon>
        <taxon>Insecta</taxon>
        <taxon>Pterygota</taxon>
        <taxon>Palaeoptera</taxon>
        <taxon>Ephemeroptera</taxon>
        <taxon>Pisciforma</taxon>
        <taxon>Baetidae</taxon>
        <taxon>Cloeon</taxon>
    </lineage>
</organism>
<accession>A0A8S1DYK4</accession>
<gene>
    <name evidence="1" type="ORF">CLODIP_2_CD02841</name>
</gene>